<organism evidence="1">
    <name type="scientific">Flavobacterium columnare</name>
    <dbReference type="NCBI Taxonomy" id="996"/>
    <lineage>
        <taxon>Bacteria</taxon>
        <taxon>Pseudomonadati</taxon>
        <taxon>Bacteroidota</taxon>
        <taxon>Flavobacteriia</taxon>
        <taxon>Flavobacteriales</taxon>
        <taxon>Flavobacteriaceae</taxon>
        <taxon>Flavobacterium</taxon>
    </lineage>
</organism>
<evidence type="ECO:0000313" key="1">
    <source>
        <dbReference type="EMBL" id="RVU86847.1"/>
    </source>
</evidence>
<comment type="caution">
    <text evidence="1">The sequence shown here is derived from an EMBL/GenBank/DDBJ whole genome shotgun (WGS) entry which is preliminary data.</text>
</comment>
<dbReference type="AlphaFoldDB" id="A0AA94JM47"/>
<reference evidence="1" key="1">
    <citation type="submission" date="2018-12" db="EMBL/GenBank/DDBJ databases">
        <title>Draft genome sequence of Flaovobacterium columnare BGFS27 isolated from channel catfish in Alabama.</title>
        <authorList>
            <person name="Cai W."/>
            <person name="Arias C."/>
        </authorList>
    </citation>
    <scope>NUCLEOTIDE SEQUENCE [LARGE SCALE GENOMIC DNA]</scope>
    <source>
        <strain evidence="1">BGFS27</strain>
    </source>
</reference>
<proteinExistence type="predicted"/>
<name>A0AA94JM47_9FLAO</name>
<gene>
    <name evidence="1" type="ORF">EJB19_14950</name>
</gene>
<dbReference type="EMBL" id="RWGX01000006">
    <property type="protein sequence ID" value="RVU86847.1"/>
    <property type="molecule type" value="Genomic_DNA"/>
</dbReference>
<protein>
    <submittedName>
        <fullName evidence="1">Uncharacterized protein</fullName>
    </submittedName>
</protein>
<accession>A0AA94JM47</accession>
<dbReference type="RefSeq" id="WP_065212888.1">
    <property type="nucleotide sequence ID" value="NZ_CP016277.1"/>
</dbReference>
<sequence length="198" mass="24126">MNLKEEFELFKNKFEALIAKAEFEKRRIIFSKGEFYEDAPFSYQRLGFNKGTLYKDENKVKFNKNLHIYYFDKDNKLILTKQATSIQDNFYFTFFTWENDNLMTSVRYDNLKSLVNLTRYIYENDKLKKSYFQANRGSRIEHYIYENNRLIKIEGQSFSNTEEKQNEYSDHFSYDGENLNTIIRHFRNGYSEQFFPKK</sequence>